<dbReference type="RefSeq" id="WP_051136365.1">
    <property type="nucleotide sequence ID" value="NZ_BAABIH010000010.1"/>
</dbReference>
<evidence type="ECO:0000313" key="7">
    <source>
        <dbReference type="EMBL" id="QFU99945.1"/>
    </source>
</evidence>
<dbReference type="SUPFAM" id="SSF53850">
    <property type="entry name" value="Periplasmic binding protein-like II"/>
    <property type="match status" value="1"/>
</dbReference>
<dbReference type="PANTHER" id="PTHR43649">
    <property type="entry name" value="ARABINOSE-BINDING PROTEIN-RELATED"/>
    <property type="match status" value="1"/>
</dbReference>
<evidence type="ECO:0000313" key="8">
    <source>
        <dbReference type="Proteomes" id="UP000326702"/>
    </source>
</evidence>
<evidence type="ECO:0000256" key="2">
    <source>
        <dbReference type="ARBA" id="ARBA00022729"/>
    </source>
</evidence>
<accession>A0A5P9QHK2</accession>
<keyword evidence="2 6" id="KW-0732">Signal</keyword>
<evidence type="ECO:0000256" key="4">
    <source>
        <dbReference type="ARBA" id="ARBA00023139"/>
    </source>
</evidence>
<evidence type="ECO:0000256" key="3">
    <source>
        <dbReference type="ARBA" id="ARBA00023136"/>
    </source>
</evidence>
<feature type="signal peptide" evidence="6">
    <location>
        <begin position="1"/>
        <end position="22"/>
    </location>
</feature>
<sequence length="446" mass="48488">MTTRRILAAGVTAAAVALTLTACVGGGGGASGDDSSKGASDAFKGDVKGTITVLTNRTDLVKTTFADYAKKFEAKYPGTTVKFEAITNYEDDVTIRLNSHNYGDVLLVPNKVTKDQLPQFFEPLGTVDELGKTYRFINAQAYQDNVYALSTFGTAQGYVLNTKVWKEAGITAPPKTTDELLQDLQAIKDKTKIAPYYTNYADGWPLSNWQNNAGAINGPDATKIRDADDSPWDSGKEQYQIDGLLYDIVHDKLSEADPTTTNWEESKNLLGTGKIAMMQLGSWAAPQMQDAAVKSGASKDDIGFWPMPFQKDGKFQSIIGTDYTVGISKYSKNKATAKAWLDWFENESGFAQLNGGIPANKDGAMPDVLKPFQDFGVDLVELNPAPKGQETLDTDIQNASQIDLQGPNYRKKMIDVARGAAKGDKDSFFADLNKRWAAARAQVGTK</sequence>
<gene>
    <name evidence="7" type="ORF">KDY119_03481</name>
</gene>
<dbReference type="PROSITE" id="PS51257">
    <property type="entry name" value="PROKAR_LIPOPROTEIN"/>
    <property type="match status" value="1"/>
</dbReference>
<organism evidence="7 8">
    <name type="scientific">Luteimicrobium xylanilyticum</name>
    <dbReference type="NCBI Taxonomy" id="1133546"/>
    <lineage>
        <taxon>Bacteria</taxon>
        <taxon>Bacillati</taxon>
        <taxon>Actinomycetota</taxon>
        <taxon>Actinomycetes</taxon>
        <taxon>Micrococcales</taxon>
        <taxon>Luteimicrobium</taxon>
    </lineage>
</organism>
<reference evidence="7 8" key="1">
    <citation type="submission" date="2019-10" db="EMBL/GenBank/DDBJ databases">
        <title>Genome sequence of Luteimicrobium xylanilyticum HY-24.</title>
        <authorList>
            <person name="Kim D.Y."/>
            <person name="Park H.-Y."/>
        </authorList>
    </citation>
    <scope>NUCLEOTIDE SEQUENCE [LARGE SCALE GENOMIC DNA]</scope>
    <source>
        <strain evidence="7 8">HY-24</strain>
    </source>
</reference>
<protein>
    <submittedName>
        <fullName evidence="7">Uncharacterized protein</fullName>
    </submittedName>
</protein>
<dbReference type="Gene3D" id="3.40.190.10">
    <property type="entry name" value="Periplasmic binding protein-like II"/>
    <property type="match status" value="2"/>
</dbReference>
<keyword evidence="5" id="KW-0449">Lipoprotein</keyword>
<dbReference type="Proteomes" id="UP000326702">
    <property type="component" value="Chromosome"/>
</dbReference>
<keyword evidence="3" id="KW-0472">Membrane</keyword>
<evidence type="ECO:0000256" key="5">
    <source>
        <dbReference type="ARBA" id="ARBA00023288"/>
    </source>
</evidence>
<proteinExistence type="predicted"/>
<dbReference type="AlphaFoldDB" id="A0A5P9QHK2"/>
<evidence type="ECO:0000256" key="6">
    <source>
        <dbReference type="SAM" id="SignalP"/>
    </source>
</evidence>
<dbReference type="PANTHER" id="PTHR43649:SF33">
    <property type="entry name" value="POLYGALACTURONAN_RHAMNOGALACTURONAN-BINDING PROTEIN YTCQ"/>
    <property type="match status" value="1"/>
</dbReference>
<feature type="chain" id="PRO_5038996820" evidence="6">
    <location>
        <begin position="23"/>
        <end position="446"/>
    </location>
</feature>
<dbReference type="EMBL" id="CP045529">
    <property type="protein sequence ID" value="QFU99945.1"/>
    <property type="molecule type" value="Genomic_DNA"/>
</dbReference>
<keyword evidence="8" id="KW-1185">Reference proteome</keyword>
<keyword evidence="1" id="KW-1003">Cell membrane</keyword>
<dbReference type="OrthoDB" id="2060074at2"/>
<dbReference type="InterPro" id="IPR006059">
    <property type="entry name" value="SBP"/>
</dbReference>
<keyword evidence="4" id="KW-0564">Palmitate</keyword>
<name>A0A5P9QHK2_9MICO</name>
<dbReference type="Pfam" id="PF01547">
    <property type="entry name" value="SBP_bac_1"/>
    <property type="match status" value="1"/>
</dbReference>
<dbReference type="KEGG" id="lxl:KDY119_03481"/>
<dbReference type="InterPro" id="IPR050490">
    <property type="entry name" value="Bact_solute-bd_prot1"/>
</dbReference>
<evidence type="ECO:0000256" key="1">
    <source>
        <dbReference type="ARBA" id="ARBA00022475"/>
    </source>
</evidence>